<feature type="compositionally biased region" description="Basic and acidic residues" evidence="1">
    <location>
        <begin position="1"/>
        <end position="10"/>
    </location>
</feature>
<keyword evidence="3" id="KW-1185">Reference proteome</keyword>
<proteinExistence type="predicted"/>
<accession>A0ABD2Z7E2</accession>
<evidence type="ECO:0000256" key="1">
    <source>
        <dbReference type="SAM" id="MobiDB-lite"/>
    </source>
</evidence>
<name>A0ABD2Z7E2_9GENT</name>
<feature type="region of interest" description="Disordered" evidence="1">
    <location>
        <begin position="1"/>
        <end position="80"/>
    </location>
</feature>
<feature type="compositionally biased region" description="Polar residues" evidence="1">
    <location>
        <begin position="26"/>
        <end position="42"/>
    </location>
</feature>
<dbReference type="EMBL" id="JBJUIK010000011">
    <property type="protein sequence ID" value="KAL3513648.1"/>
    <property type="molecule type" value="Genomic_DNA"/>
</dbReference>
<evidence type="ECO:0000313" key="3">
    <source>
        <dbReference type="Proteomes" id="UP001630127"/>
    </source>
</evidence>
<dbReference type="Proteomes" id="UP001630127">
    <property type="component" value="Unassembled WGS sequence"/>
</dbReference>
<sequence>MHDVRDEKIGNSEQFKTNIGADHQQHNTGQSGSCGANFSQTPPEVESMGVGIDQPHNGGGGARDNCNRDGAITDEDKSSNEREFAGYFNYYYDDYFEYETPNEEQLISQVLNEGPSQPSHEKQVNGEQTTCIDNGQRQLGRVEVEKNSHGQKKFGGQNMEEQNVG</sequence>
<reference evidence="2 3" key="1">
    <citation type="submission" date="2024-11" db="EMBL/GenBank/DDBJ databases">
        <title>A near-complete genome assembly of Cinchona calisaya.</title>
        <authorList>
            <person name="Lian D.C."/>
            <person name="Zhao X.W."/>
            <person name="Wei L."/>
        </authorList>
    </citation>
    <scope>NUCLEOTIDE SEQUENCE [LARGE SCALE GENOMIC DNA]</scope>
    <source>
        <tissue evidence="2">Nenye</tissue>
    </source>
</reference>
<comment type="caution">
    <text evidence="2">The sequence shown here is derived from an EMBL/GenBank/DDBJ whole genome shotgun (WGS) entry which is preliminary data.</text>
</comment>
<gene>
    <name evidence="2" type="ORF">ACH5RR_026365</name>
</gene>
<dbReference type="AlphaFoldDB" id="A0ABD2Z7E2"/>
<feature type="region of interest" description="Disordered" evidence="1">
    <location>
        <begin position="144"/>
        <end position="165"/>
    </location>
</feature>
<evidence type="ECO:0000313" key="2">
    <source>
        <dbReference type="EMBL" id="KAL3513648.1"/>
    </source>
</evidence>
<organism evidence="2 3">
    <name type="scientific">Cinchona calisaya</name>
    <dbReference type="NCBI Taxonomy" id="153742"/>
    <lineage>
        <taxon>Eukaryota</taxon>
        <taxon>Viridiplantae</taxon>
        <taxon>Streptophyta</taxon>
        <taxon>Embryophyta</taxon>
        <taxon>Tracheophyta</taxon>
        <taxon>Spermatophyta</taxon>
        <taxon>Magnoliopsida</taxon>
        <taxon>eudicotyledons</taxon>
        <taxon>Gunneridae</taxon>
        <taxon>Pentapetalae</taxon>
        <taxon>asterids</taxon>
        <taxon>lamiids</taxon>
        <taxon>Gentianales</taxon>
        <taxon>Rubiaceae</taxon>
        <taxon>Cinchonoideae</taxon>
        <taxon>Cinchoneae</taxon>
        <taxon>Cinchona</taxon>
    </lineage>
</organism>
<protein>
    <submittedName>
        <fullName evidence="2">Uncharacterized protein</fullName>
    </submittedName>
</protein>